<dbReference type="EMBL" id="JACTNZ010000009">
    <property type="protein sequence ID" value="KAG5530815.1"/>
    <property type="molecule type" value="Genomic_DNA"/>
</dbReference>
<dbReference type="Proteomes" id="UP000823749">
    <property type="component" value="Chromosome 9"/>
</dbReference>
<reference evidence="2" key="1">
    <citation type="submission" date="2020-08" db="EMBL/GenBank/DDBJ databases">
        <title>Plant Genome Project.</title>
        <authorList>
            <person name="Zhang R.-G."/>
        </authorList>
    </citation>
    <scope>NUCLEOTIDE SEQUENCE</scope>
    <source>
        <strain evidence="2">WSP0</strain>
        <tissue evidence="2">Leaf</tissue>
    </source>
</reference>
<evidence type="ECO:0000313" key="2">
    <source>
        <dbReference type="EMBL" id="KAG5530815.1"/>
    </source>
</evidence>
<feature type="region of interest" description="Disordered" evidence="1">
    <location>
        <begin position="43"/>
        <end position="76"/>
    </location>
</feature>
<protein>
    <submittedName>
        <fullName evidence="2">Uncharacterized protein</fullName>
    </submittedName>
</protein>
<feature type="compositionally biased region" description="Low complexity" evidence="1">
    <location>
        <begin position="56"/>
        <end position="76"/>
    </location>
</feature>
<sequence length="76" mass="7880">MIGGGFRAILQRVTGYVDSGEMLDTTGAFDFGKSTFLEDLAKSGPFTAEEVEHQPTPDSATSGPPSPGSSTVGRIT</sequence>
<evidence type="ECO:0000313" key="3">
    <source>
        <dbReference type="Proteomes" id="UP000823749"/>
    </source>
</evidence>
<comment type="caution">
    <text evidence="2">The sequence shown here is derived from an EMBL/GenBank/DDBJ whole genome shotgun (WGS) entry which is preliminary data.</text>
</comment>
<accession>A0AAV6ISD1</accession>
<gene>
    <name evidence="2" type="ORF">RHGRI_025702</name>
</gene>
<keyword evidence="3" id="KW-1185">Reference proteome</keyword>
<organism evidence="2 3">
    <name type="scientific">Rhododendron griersonianum</name>
    <dbReference type="NCBI Taxonomy" id="479676"/>
    <lineage>
        <taxon>Eukaryota</taxon>
        <taxon>Viridiplantae</taxon>
        <taxon>Streptophyta</taxon>
        <taxon>Embryophyta</taxon>
        <taxon>Tracheophyta</taxon>
        <taxon>Spermatophyta</taxon>
        <taxon>Magnoliopsida</taxon>
        <taxon>eudicotyledons</taxon>
        <taxon>Gunneridae</taxon>
        <taxon>Pentapetalae</taxon>
        <taxon>asterids</taxon>
        <taxon>Ericales</taxon>
        <taxon>Ericaceae</taxon>
        <taxon>Ericoideae</taxon>
        <taxon>Rhodoreae</taxon>
        <taxon>Rhododendron</taxon>
    </lineage>
</organism>
<evidence type="ECO:0000256" key="1">
    <source>
        <dbReference type="SAM" id="MobiDB-lite"/>
    </source>
</evidence>
<dbReference type="AlphaFoldDB" id="A0AAV6ISD1"/>
<proteinExistence type="predicted"/>
<name>A0AAV6ISD1_9ERIC</name>